<evidence type="ECO:0000313" key="1">
    <source>
        <dbReference type="EMBL" id="KAF9487373.1"/>
    </source>
</evidence>
<dbReference type="EMBL" id="MU154784">
    <property type="protein sequence ID" value="KAF9487373.1"/>
    <property type="molecule type" value="Genomic_DNA"/>
</dbReference>
<name>A0A9P6D973_PLEER</name>
<reference evidence="1" key="1">
    <citation type="submission" date="2020-11" db="EMBL/GenBank/DDBJ databases">
        <authorList>
            <consortium name="DOE Joint Genome Institute"/>
            <person name="Ahrendt S."/>
            <person name="Riley R."/>
            <person name="Andreopoulos W."/>
            <person name="Labutti K."/>
            <person name="Pangilinan J."/>
            <person name="Ruiz-Duenas F.J."/>
            <person name="Barrasa J.M."/>
            <person name="Sanchez-Garcia M."/>
            <person name="Camarero S."/>
            <person name="Miyauchi S."/>
            <person name="Serrano A."/>
            <person name="Linde D."/>
            <person name="Babiker R."/>
            <person name="Drula E."/>
            <person name="Ayuso-Fernandez I."/>
            <person name="Pacheco R."/>
            <person name="Padilla G."/>
            <person name="Ferreira P."/>
            <person name="Barriuso J."/>
            <person name="Kellner H."/>
            <person name="Castanera R."/>
            <person name="Alfaro M."/>
            <person name="Ramirez L."/>
            <person name="Pisabarro A.G."/>
            <person name="Kuo A."/>
            <person name="Tritt A."/>
            <person name="Lipzen A."/>
            <person name="He G."/>
            <person name="Yan M."/>
            <person name="Ng V."/>
            <person name="Cullen D."/>
            <person name="Martin F."/>
            <person name="Rosso M.-N."/>
            <person name="Henrissat B."/>
            <person name="Hibbett D."/>
            <person name="Martinez A.T."/>
            <person name="Grigoriev I.V."/>
        </authorList>
    </citation>
    <scope>NUCLEOTIDE SEQUENCE</scope>
    <source>
        <strain evidence="1">ATCC 90797</strain>
    </source>
</reference>
<dbReference type="Proteomes" id="UP000807025">
    <property type="component" value="Unassembled WGS sequence"/>
</dbReference>
<comment type="caution">
    <text evidence="1">The sequence shown here is derived from an EMBL/GenBank/DDBJ whole genome shotgun (WGS) entry which is preliminary data.</text>
</comment>
<evidence type="ECO:0000313" key="2">
    <source>
        <dbReference type="Proteomes" id="UP000807025"/>
    </source>
</evidence>
<proteinExistence type="predicted"/>
<sequence>MERLSIWRECSIMTSTLTWLVTFCFKPSSSRALRAKSPPLNALWKRCGVDGCVHDAEDPLGSRSSMRVWLPSSGRDWQWNKVPPTIMLLPELP</sequence>
<dbReference type="AlphaFoldDB" id="A0A9P6D973"/>
<organism evidence="1 2">
    <name type="scientific">Pleurotus eryngii</name>
    <name type="common">Boletus of the steppes</name>
    <dbReference type="NCBI Taxonomy" id="5323"/>
    <lineage>
        <taxon>Eukaryota</taxon>
        <taxon>Fungi</taxon>
        <taxon>Dikarya</taxon>
        <taxon>Basidiomycota</taxon>
        <taxon>Agaricomycotina</taxon>
        <taxon>Agaricomycetes</taxon>
        <taxon>Agaricomycetidae</taxon>
        <taxon>Agaricales</taxon>
        <taxon>Pleurotineae</taxon>
        <taxon>Pleurotaceae</taxon>
        <taxon>Pleurotus</taxon>
    </lineage>
</organism>
<protein>
    <submittedName>
        <fullName evidence="1">Uncharacterized protein</fullName>
    </submittedName>
</protein>
<keyword evidence="2" id="KW-1185">Reference proteome</keyword>
<accession>A0A9P6D973</accession>
<gene>
    <name evidence="1" type="ORF">BDN71DRAFT_1458578</name>
</gene>